<gene>
    <name evidence="2" type="ORF">JGU71_09640</name>
</gene>
<organism evidence="2 3">
    <name type="scientific">Antrihabitans stalagmiti</name>
    <dbReference type="NCBI Taxonomy" id="2799499"/>
    <lineage>
        <taxon>Bacteria</taxon>
        <taxon>Bacillati</taxon>
        <taxon>Actinomycetota</taxon>
        <taxon>Actinomycetes</taxon>
        <taxon>Mycobacteriales</taxon>
        <taxon>Nocardiaceae</taxon>
        <taxon>Antrihabitans</taxon>
    </lineage>
</organism>
<accession>A0A934NPQ0</accession>
<keyword evidence="1" id="KW-0472">Membrane</keyword>
<feature type="transmembrane region" description="Helical" evidence="1">
    <location>
        <begin position="29"/>
        <end position="46"/>
    </location>
</feature>
<dbReference type="AlphaFoldDB" id="A0A934NPQ0"/>
<dbReference type="EMBL" id="JAEMNV010000003">
    <property type="protein sequence ID" value="MBJ8339148.1"/>
    <property type="molecule type" value="Genomic_DNA"/>
</dbReference>
<evidence type="ECO:0000313" key="3">
    <source>
        <dbReference type="Proteomes" id="UP000655868"/>
    </source>
</evidence>
<dbReference type="RefSeq" id="WP_199703862.1">
    <property type="nucleotide sequence ID" value="NZ_JAEMNV010000003.1"/>
</dbReference>
<keyword evidence="1" id="KW-0812">Transmembrane</keyword>
<name>A0A934NPQ0_9NOCA</name>
<proteinExistence type="predicted"/>
<evidence type="ECO:0000313" key="2">
    <source>
        <dbReference type="EMBL" id="MBJ8339148.1"/>
    </source>
</evidence>
<sequence>MADNLGAVIFLSYGFDASYLPTAYVVSRIVYLVVIVGLLVAMYRFLHR</sequence>
<protein>
    <submittedName>
        <fullName evidence="2">Uncharacterized protein</fullName>
    </submittedName>
</protein>
<keyword evidence="3" id="KW-1185">Reference proteome</keyword>
<comment type="caution">
    <text evidence="2">The sequence shown here is derived from an EMBL/GenBank/DDBJ whole genome shotgun (WGS) entry which is preliminary data.</text>
</comment>
<dbReference type="Proteomes" id="UP000655868">
    <property type="component" value="Unassembled WGS sequence"/>
</dbReference>
<keyword evidence="1" id="KW-1133">Transmembrane helix</keyword>
<evidence type="ECO:0000256" key="1">
    <source>
        <dbReference type="SAM" id="Phobius"/>
    </source>
</evidence>
<reference evidence="2" key="1">
    <citation type="submission" date="2020-12" db="EMBL/GenBank/DDBJ databases">
        <title>Antrihabitans popcorni sp. nov. and Antrihabitans auranticaus sp. nov., isolated from a larva cave.</title>
        <authorList>
            <person name="Lee S.D."/>
            <person name="Kim I.S."/>
        </authorList>
    </citation>
    <scope>NUCLEOTIDE SEQUENCE</scope>
    <source>
        <strain evidence="2">YC3-6</strain>
    </source>
</reference>